<protein>
    <recommendedName>
        <fullName evidence="3">Lipocalin-like domain-containing protein</fullName>
    </recommendedName>
</protein>
<evidence type="ECO:0000313" key="1">
    <source>
        <dbReference type="EMBL" id="RRA99999.1"/>
    </source>
</evidence>
<comment type="caution">
    <text evidence="1">The sequence shown here is derived from an EMBL/GenBank/DDBJ whole genome shotgun (WGS) entry which is preliminary data.</text>
</comment>
<keyword evidence="2" id="KW-1185">Reference proteome</keyword>
<name>A0A3P1BFY2_9BACT</name>
<sequence>MQWKHFHRSVAGLSGLLLVSLPWACLDDHRPPTANELLLINCRSGWMPVGVYSQGDRVGDAAPACYRMIFQSNGQLIFNRQQCSSPDTATVVAEWSLTSNSLSLPYRPGNIYGPPTGGLVEELTSSSLKFSYRGGPDKITEVWACP</sequence>
<dbReference type="OrthoDB" id="954645at2"/>
<reference evidence="1 2" key="1">
    <citation type="submission" date="2018-11" db="EMBL/GenBank/DDBJ databases">
        <authorList>
            <person name="Zhou Z."/>
            <person name="Wang G."/>
        </authorList>
    </citation>
    <scope>NUCLEOTIDE SEQUENCE [LARGE SCALE GENOMIC DNA]</scope>
    <source>
        <strain evidence="1 2">KCTC52004</strain>
    </source>
</reference>
<evidence type="ECO:0008006" key="3">
    <source>
        <dbReference type="Google" id="ProtNLM"/>
    </source>
</evidence>
<organism evidence="1 2">
    <name type="scientific">Larkinella rosea</name>
    <dbReference type="NCBI Taxonomy" id="2025312"/>
    <lineage>
        <taxon>Bacteria</taxon>
        <taxon>Pseudomonadati</taxon>
        <taxon>Bacteroidota</taxon>
        <taxon>Cytophagia</taxon>
        <taxon>Cytophagales</taxon>
        <taxon>Spirosomataceae</taxon>
        <taxon>Larkinella</taxon>
    </lineage>
</organism>
<gene>
    <name evidence="1" type="ORF">EHT25_25585</name>
</gene>
<evidence type="ECO:0000313" key="2">
    <source>
        <dbReference type="Proteomes" id="UP000271925"/>
    </source>
</evidence>
<dbReference type="Proteomes" id="UP000271925">
    <property type="component" value="Unassembled WGS sequence"/>
</dbReference>
<dbReference type="EMBL" id="RQJO01000011">
    <property type="protein sequence ID" value="RRA99999.1"/>
    <property type="molecule type" value="Genomic_DNA"/>
</dbReference>
<proteinExistence type="predicted"/>
<dbReference type="RefSeq" id="WP_124878032.1">
    <property type="nucleotide sequence ID" value="NZ_RQJO01000011.1"/>
</dbReference>
<dbReference type="AlphaFoldDB" id="A0A3P1BFY2"/>
<accession>A0A3P1BFY2</accession>